<accession>A0A402PZZ5</accession>
<dbReference type="Pfam" id="PF10554">
    <property type="entry name" value="Phage_ASH"/>
    <property type="match status" value="1"/>
</dbReference>
<dbReference type="EMBL" id="RSMR01000002">
    <property type="protein sequence ID" value="MIK90757.1"/>
    <property type="molecule type" value="Genomic_DNA"/>
</dbReference>
<dbReference type="AlphaFoldDB" id="A0A402PZZ5"/>
<organism evidence="1">
    <name type="scientific">Salmonella enterica</name>
    <name type="common">Salmonella choleraesuis</name>
    <dbReference type="NCBI Taxonomy" id="28901"/>
    <lineage>
        <taxon>Bacteria</taxon>
        <taxon>Pseudomonadati</taxon>
        <taxon>Pseudomonadota</taxon>
        <taxon>Gammaproteobacteria</taxon>
        <taxon>Enterobacterales</taxon>
        <taxon>Enterobacteriaceae</taxon>
        <taxon>Salmonella</taxon>
    </lineage>
</organism>
<protein>
    <recommendedName>
        <fullName evidence="2">Ash family protein</fullName>
    </recommendedName>
</protein>
<evidence type="ECO:0000313" key="1">
    <source>
        <dbReference type="EMBL" id="MIK90757.1"/>
    </source>
</evidence>
<dbReference type="Proteomes" id="UP000885283">
    <property type="component" value="Unassembled WGS sequence"/>
</dbReference>
<reference evidence="1" key="1">
    <citation type="submission" date="2018-08" db="EMBL/GenBank/DDBJ databases">
        <authorList>
            <consortium name="GenomeTrakr network: Whole genome sequencing for foodborne pathogen traceback"/>
        </authorList>
    </citation>
    <scope>NUCLEOTIDE SEQUENCE [LARGE SCALE GENOMIC DNA]</scope>
    <source>
        <strain evidence="1">FLUFL-1338</strain>
    </source>
</reference>
<comment type="caution">
    <text evidence="1">The sequence shown here is derived from an EMBL/GenBank/DDBJ whole genome shotgun (WGS) entry which is preliminary data.</text>
</comment>
<evidence type="ECO:0008006" key="2">
    <source>
        <dbReference type="Google" id="ProtNLM"/>
    </source>
</evidence>
<proteinExistence type="predicted"/>
<sequence length="206" mass="22629">MAMTTYKNHLPQSALMGYISAAPHKTGAGILNPQDTKAHNRASGFFTCVITSHPCIMAGRMGPLSGGPVSFVPGVENPVRLATLEILNSGGEFLYQNKGASSWQTANNAALTRIVSTRKPKSIVVSNAPIAWHLTCRLICYVFHTAKCRYGCHQPWTISPTILVIFRYCLTGQYTPRDLPENLTQKQHSACWWGVCLHDMQEALSP</sequence>
<name>A0A402PZZ5_SALER</name>
<gene>
    <name evidence="1" type="ORF">KO51_03930</name>
</gene>
<dbReference type="InterPro" id="IPR018880">
    <property type="entry name" value="Phage_P4_Ash"/>
</dbReference>